<dbReference type="EMBL" id="WUBS01000013">
    <property type="protein sequence ID" value="NDL64671.1"/>
    <property type="molecule type" value="Genomic_DNA"/>
</dbReference>
<proteinExistence type="predicted"/>
<accession>A0A845SQ02</accession>
<evidence type="ECO:0000313" key="2">
    <source>
        <dbReference type="Proteomes" id="UP000461443"/>
    </source>
</evidence>
<keyword evidence="2" id="KW-1185">Reference proteome</keyword>
<sequence length="121" mass="12820">MPAPCSFIDSLLPCCRVAKEDLDHDRPATFFPAGVVAVNNAADKTVVTAEPQKDTPCPIAYITLRAYTGHAACLEPIKPSVRVLRVFPAVVNPPPEPAKQAAPVPPASGLPLDAARYCSFP</sequence>
<organism evidence="1 2">
    <name type="scientific">Acerihabitans arboris</name>
    <dbReference type="NCBI Taxonomy" id="2691583"/>
    <lineage>
        <taxon>Bacteria</taxon>
        <taxon>Pseudomonadati</taxon>
        <taxon>Pseudomonadota</taxon>
        <taxon>Gammaproteobacteria</taxon>
        <taxon>Enterobacterales</taxon>
        <taxon>Pectobacteriaceae</taxon>
        <taxon>Acerihabitans</taxon>
    </lineage>
</organism>
<evidence type="ECO:0000313" key="1">
    <source>
        <dbReference type="EMBL" id="NDL64671.1"/>
    </source>
</evidence>
<dbReference type="Proteomes" id="UP000461443">
    <property type="component" value="Unassembled WGS sequence"/>
</dbReference>
<name>A0A845SQ02_9GAMM</name>
<dbReference type="RefSeq" id="WP_162367378.1">
    <property type="nucleotide sequence ID" value="NZ_WUBS01000013.1"/>
</dbReference>
<dbReference type="AlphaFoldDB" id="A0A845SQ02"/>
<reference evidence="1 2" key="1">
    <citation type="submission" date="2019-12" db="EMBL/GenBank/DDBJ databases">
        <authorList>
            <person name="Lee S.D."/>
        </authorList>
    </citation>
    <scope>NUCLEOTIDE SEQUENCE [LARGE SCALE GENOMIC DNA]</scope>
    <source>
        <strain evidence="1 2">SAP-6</strain>
    </source>
</reference>
<comment type="caution">
    <text evidence="1">The sequence shown here is derived from an EMBL/GenBank/DDBJ whole genome shotgun (WGS) entry which is preliminary data.</text>
</comment>
<reference evidence="1 2" key="2">
    <citation type="submission" date="2020-02" db="EMBL/GenBank/DDBJ databases">
        <title>The new genus of Enterobacteriales.</title>
        <authorList>
            <person name="Kim I.S."/>
        </authorList>
    </citation>
    <scope>NUCLEOTIDE SEQUENCE [LARGE SCALE GENOMIC DNA]</scope>
    <source>
        <strain evidence="1 2">SAP-6</strain>
    </source>
</reference>
<gene>
    <name evidence="1" type="ORF">GRH90_18205</name>
</gene>
<protein>
    <submittedName>
        <fullName evidence="1">Uncharacterized protein</fullName>
    </submittedName>
</protein>